<comment type="caution">
    <text evidence="2">The sequence shown here is derived from an EMBL/GenBank/DDBJ whole genome shotgun (WGS) entry which is preliminary data.</text>
</comment>
<accession>A0A9J6H9H4</accession>
<proteinExistence type="predicted"/>
<dbReference type="InterPro" id="IPR048367">
    <property type="entry name" value="TNP-like_RNaseH_C"/>
</dbReference>
<dbReference type="OrthoDB" id="6763795at2759"/>
<keyword evidence="3" id="KW-1185">Reference proteome</keyword>
<dbReference type="Pfam" id="PF21789">
    <property type="entry name" value="TNP-like_RNaseH_C"/>
    <property type="match status" value="1"/>
</dbReference>
<dbReference type="PANTHER" id="PTHR47577">
    <property type="entry name" value="THAP DOMAIN-CONTAINING PROTEIN 6"/>
    <property type="match status" value="1"/>
</dbReference>
<organism evidence="2 3">
    <name type="scientific">Haemaphysalis longicornis</name>
    <name type="common">Bush tick</name>
    <dbReference type="NCBI Taxonomy" id="44386"/>
    <lineage>
        <taxon>Eukaryota</taxon>
        <taxon>Metazoa</taxon>
        <taxon>Ecdysozoa</taxon>
        <taxon>Arthropoda</taxon>
        <taxon>Chelicerata</taxon>
        <taxon>Arachnida</taxon>
        <taxon>Acari</taxon>
        <taxon>Parasitiformes</taxon>
        <taxon>Ixodida</taxon>
        <taxon>Ixodoidea</taxon>
        <taxon>Ixodidae</taxon>
        <taxon>Haemaphysalinae</taxon>
        <taxon>Haemaphysalis</taxon>
    </lineage>
</organism>
<dbReference type="EMBL" id="JABSTR010002316">
    <property type="protein sequence ID" value="KAH9384414.1"/>
    <property type="molecule type" value="Genomic_DNA"/>
</dbReference>
<name>A0A9J6H9H4_HAELO</name>
<dbReference type="VEuPathDB" id="VectorBase:HLOH_046887"/>
<gene>
    <name evidence="2" type="ORF">HPB48_026420</name>
</gene>
<dbReference type="AlphaFoldDB" id="A0A9J6H9H4"/>
<feature type="domain" description="Transposable element P transposase-like RNase H C-terminal" evidence="1">
    <location>
        <begin position="80"/>
        <end position="107"/>
    </location>
</feature>
<protein>
    <recommendedName>
        <fullName evidence="1">Transposable element P transposase-like RNase H C-terminal domain-containing protein</fullName>
    </recommendedName>
</protein>
<evidence type="ECO:0000259" key="1">
    <source>
        <dbReference type="Pfam" id="PF21789"/>
    </source>
</evidence>
<evidence type="ECO:0000313" key="2">
    <source>
        <dbReference type="EMBL" id="KAH9384414.1"/>
    </source>
</evidence>
<reference evidence="2 3" key="1">
    <citation type="journal article" date="2020" name="Cell">
        <title>Large-Scale Comparative Analyses of Tick Genomes Elucidate Their Genetic Diversity and Vector Capacities.</title>
        <authorList>
            <consortium name="Tick Genome and Microbiome Consortium (TIGMIC)"/>
            <person name="Jia N."/>
            <person name="Wang J."/>
            <person name="Shi W."/>
            <person name="Du L."/>
            <person name="Sun Y."/>
            <person name="Zhan W."/>
            <person name="Jiang J.F."/>
            <person name="Wang Q."/>
            <person name="Zhang B."/>
            <person name="Ji P."/>
            <person name="Bell-Sakyi L."/>
            <person name="Cui X.M."/>
            <person name="Yuan T.T."/>
            <person name="Jiang B.G."/>
            <person name="Yang W.F."/>
            <person name="Lam T.T."/>
            <person name="Chang Q.C."/>
            <person name="Ding S.J."/>
            <person name="Wang X.J."/>
            <person name="Zhu J.G."/>
            <person name="Ruan X.D."/>
            <person name="Zhao L."/>
            <person name="Wei J.T."/>
            <person name="Ye R.Z."/>
            <person name="Que T.C."/>
            <person name="Du C.H."/>
            <person name="Zhou Y.H."/>
            <person name="Cheng J.X."/>
            <person name="Dai P.F."/>
            <person name="Guo W.B."/>
            <person name="Han X.H."/>
            <person name="Huang E.J."/>
            <person name="Li L.F."/>
            <person name="Wei W."/>
            <person name="Gao Y.C."/>
            <person name="Liu J.Z."/>
            <person name="Shao H.Z."/>
            <person name="Wang X."/>
            <person name="Wang C.C."/>
            <person name="Yang T.C."/>
            <person name="Huo Q.B."/>
            <person name="Li W."/>
            <person name="Chen H.Y."/>
            <person name="Chen S.E."/>
            <person name="Zhou L.G."/>
            <person name="Ni X.B."/>
            <person name="Tian J.H."/>
            <person name="Sheng Y."/>
            <person name="Liu T."/>
            <person name="Pan Y.S."/>
            <person name="Xia L.Y."/>
            <person name="Li J."/>
            <person name="Zhao F."/>
            <person name="Cao W.C."/>
        </authorList>
    </citation>
    <scope>NUCLEOTIDE SEQUENCE [LARGE SCALE GENOMIC DNA]</scope>
    <source>
        <strain evidence="2">HaeL-2018</strain>
    </source>
</reference>
<dbReference type="Proteomes" id="UP000821853">
    <property type="component" value="Unassembled WGS sequence"/>
</dbReference>
<evidence type="ECO:0000313" key="3">
    <source>
        <dbReference type="Proteomes" id="UP000821853"/>
    </source>
</evidence>
<dbReference type="PANTHER" id="PTHR47577:SF2">
    <property type="entry name" value="THAP DOMAIN CONTAINING 9"/>
    <property type="match status" value="1"/>
</dbReference>
<sequence length="253" mass="27549">MKKVMTSRFKSEALWRNLAGAAVLSSSLEYITKWEHGAGVVGFISATTAVGFRVTLSSMLSLLEYVTKELHYNYLMTTNLSQDPDENLLGIVRQSSGCNNNPTPQYFLITLNCLTFYSLAREVTGSSLDPGVLTALLDTGDTCSESTSLEDTIDKLIAQGDHDSLGDTVSQEQAIPVNHNGLVQKKSDSGMVYHMAGYVAKKCVEKSGCDTCRASCLFLLQKVGHTSSLLLQVFVIRVDCCIHRPSCLTLSTT</sequence>